<accession>A0A2W5V8V5</accession>
<dbReference type="EMBL" id="QFQZ01000019">
    <property type="protein sequence ID" value="PZR35047.1"/>
    <property type="molecule type" value="Genomic_DNA"/>
</dbReference>
<dbReference type="AlphaFoldDB" id="A0A2W5V8V5"/>
<gene>
    <name evidence="4" type="ORF">DI526_08210</name>
</gene>
<name>A0A2W5V8V5_9CAUL</name>
<protein>
    <recommendedName>
        <fullName evidence="3">D-xylose 1-dehydrogenase</fullName>
        <ecNumber evidence="2">1.1.1.175</ecNumber>
    </recommendedName>
</protein>
<dbReference type="Gene3D" id="3.40.50.720">
    <property type="entry name" value="NAD(P)-binding Rossmann-like Domain"/>
    <property type="match status" value="1"/>
</dbReference>
<organism evidence="4 5">
    <name type="scientific">Caulobacter segnis</name>
    <dbReference type="NCBI Taxonomy" id="88688"/>
    <lineage>
        <taxon>Bacteria</taxon>
        <taxon>Pseudomonadati</taxon>
        <taxon>Pseudomonadota</taxon>
        <taxon>Alphaproteobacteria</taxon>
        <taxon>Caulobacterales</taxon>
        <taxon>Caulobacteraceae</taxon>
        <taxon>Caulobacter</taxon>
    </lineage>
</organism>
<evidence type="ECO:0000256" key="3">
    <source>
        <dbReference type="ARBA" id="ARBA00069939"/>
    </source>
</evidence>
<dbReference type="Proteomes" id="UP000249393">
    <property type="component" value="Unassembled WGS sequence"/>
</dbReference>
<dbReference type="SUPFAM" id="SSF51735">
    <property type="entry name" value="NAD(P)-binding Rossmann-fold domains"/>
    <property type="match status" value="1"/>
</dbReference>
<proteinExistence type="inferred from homology"/>
<comment type="caution">
    <text evidence="4">The sequence shown here is derived from an EMBL/GenBank/DDBJ whole genome shotgun (WGS) entry which is preliminary data.</text>
</comment>
<dbReference type="EC" id="1.1.1.175" evidence="2"/>
<comment type="similarity">
    <text evidence="1">Belongs to the short-chain dehydrogenases/reductases (SDR) family.</text>
</comment>
<dbReference type="PRINTS" id="PR00081">
    <property type="entry name" value="GDHRDH"/>
</dbReference>
<dbReference type="Pfam" id="PF13561">
    <property type="entry name" value="adh_short_C2"/>
    <property type="match status" value="1"/>
</dbReference>
<dbReference type="GO" id="GO:0047838">
    <property type="term" value="F:D-xylose 1-dehydrogenase (NAD+) activity"/>
    <property type="evidence" value="ECO:0007669"/>
    <property type="project" value="UniProtKB-EC"/>
</dbReference>
<dbReference type="PRINTS" id="PR00080">
    <property type="entry name" value="SDRFAMILY"/>
</dbReference>
<dbReference type="NCBIfam" id="NF005559">
    <property type="entry name" value="PRK07231.1"/>
    <property type="match status" value="1"/>
</dbReference>
<dbReference type="FunFam" id="3.40.50.720:FF:000084">
    <property type="entry name" value="Short-chain dehydrogenase reductase"/>
    <property type="match status" value="1"/>
</dbReference>
<evidence type="ECO:0000256" key="1">
    <source>
        <dbReference type="ARBA" id="ARBA00006484"/>
    </source>
</evidence>
<dbReference type="RefSeq" id="WP_304276445.1">
    <property type="nucleotide sequence ID" value="NZ_QFQZ01000019.1"/>
</dbReference>
<sequence length="255" mass="25823">MSLQRYFGLEDKRVLITGATGGIGTAMAQACAEAGARLVLASQDAEACVALAASLPRAQAFTCDVARASELEALAGFTEAELGGVDALLCNAGVSGAPGPMGSIPDADRDHLLAVNLLHPMTLSARLAPVMARDGGGSIVLTASLAGLRGNKSLGLYGVTKAGVIQLARNLAVEYGPQNIRANAIAPGLINTSWADAILNAPAAAERRLSLTPLRRIGEPWEVAAAALFLAGPGAAFITGQTLVIDGGTLITDGN</sequence>
<dbReference type="CDD" id="cd05233">
    <property type="entry name" value="SDR_c"/>
    <property type="match status" value="1"/>
</dbReference>
<evidence type="ECO:0000313" key="5">
    <source>
        <dbReference type="Proteomes" id="UP000249393"/>
    </source>
</evidence>
<reference evidence="4 5" key="1">
    <citation type="submission" date="2017-08" db="EMBL/GenBank/DDBJ databases">
        <title>Infants hospitalized years apart are colonized by the same room-sourced microbial strains.</title>
        <authorList>
            <person name="Brooks B."/>
            <person name="Olm M.R."/>
            <person name="Firek B.A."/>
            <person name="Baker R."/>
            <person name="Thomas B.C."/>
            <person name="Morowitz M.J."/>
            <person name="Banfield J.F."/>
        </authorList>
    </citation>
    <scope>NUCLEOTIDE SEQUENCE [LARGE SCALE GENOMIC DNA]</scope>
    <source>
        <strain evidence="4">S2_003_000_R2_4</strain>
    </source>
</reference>
<dbReference type="InterPro" id="IPR036291">
    <property type="entry name" value="NAD(P)-bd_dom_sf"/>
</dbReference>
<evidence type="ECO:0000256" key="2">
    <source>
        <dbReference type="ARBA" id="ARBA00066641"/>
    </source>
</evidence>
<evidence type="ECO:0000313" key="4">
    <source>
        <dbReference type="EMBL" id="PZR35047.1"/>
    </source>
</evidence>
<dbReference type="PANTHER" id="PTHR42760">
    <property type="entry name" value="SHORT-CHAIN DEHYDROGENASES/REDUCTASES FAMILY MEMBER"/>
    <property type="match status" value="1"/>
</dbReference>
<dbReference type="PROSITE" id="PS51257">
    <property type="entry name" value="PROKAR_LIPOPROTEIN"/>
    <property type="match status" value="1"/>
</dbReference>
<dbReference type="InterPro" id="IPR002347">
    <property type="entry name" value="SDR_fam"/>
</dbReference>
<dbReference type="InterPro" id="IPR020904">
    <property type="entry name" value="Sc_DH/Rdtase_CS"/>
</dbReference>
<dbReference type="PROSITE" id="PS00061">
    <property type="entry name" value="ADH_SHORT"/>
    <property type="match status" value="1"/>
</dbReference>